<feature type="non-terminal residue" evidence="12">
    <location>
        <position position="1"/>
    </location>
</feature>
<evidence type="ECO:0000256" key="9">
    <source>
        <dbReference type="PROSITE-ProRule" id="PRU01356"/>
    </source>
</evidence>
<evidence type="ECO:0000313" key="13">
    <source>
        <dbReference type="Proteomes" id="UP001303222"/>
    </source>
</evidence>
<comment type="caution">
    <text evidence="12">The sequence shown here is derived from an EMBL/GenBank/DDBJ whole genome shotgun (WGS) entry which is preliminary data.</text>
</comment>
<keyword evidence="6" id="KW-0732">Signal</keyword>
<evidence type="ECO:0000256" key="5">
    <source>
        <dbReference type="ARBA" id="ARBA00022622"/>
    </source>
</evidence>
<reference evidence="12" key="2">
    <citation type="submission" date="2023-06" db="EMBL/GenBank/DDBJ databases">
        <authorList>
            <consortium name="Lawrence Berkeley National Laboratory"/>
            <person name="Mondo S.J."/>
            <person name="Hensen N."/>
            <person name="Bonometti L."/>
            <person name="Westerberg I."/>
            <person name="Brannstrom I.O."/>
            <person name="Guillou S."/>
            <person name="Cros-Aarteil S."/>
            <person name="Calhoun S."/>
            <person name="Haridas S."/>
            <person name="Kuo A."/>
            <person name="Pangilinan J."/>
            <person name="Riley R."/>
            <person name="Labutti K."/>
            <person name="Andreopoulos B."/>
            <person name="Lipzen A."/>
            <person name="Chen C."/>
            <person name="Yanf M."/>
            <person name="Daum C."/>
            <person name="Ng V."/>
            <person name="Clum A."/>
            <person name="Steindorff A."/>
            <person name="Ohm R."/>
            <person name="Martin F."/>
            <person name="Silar P."/>
            <person name="Natvig D."/>
            <person name="Lalanne C."/>
            <person name="Gautier V."/>
            <person name="Ament-Velasquez S.L."/>
            <person name="Kruys A."/>
            <person name="Hutchinson M.I."/>
            <person name="Powell A.J."/>
            <person name="Barry K."/>
            <person name="Miller A.N."/>
            <person name="Grigoriev I.V."/>
            <person name="Debuchy R."/>
            <person name="Gladieux P."/>
            <person name="Thoren M.H."/>
            <person name="Johannesson H."/>
        </authorList>
    </citation>
    <scope>NUCLEOTIDE SEQUENCE</scope>
    <source>
        <strain evidence="12">CBS 626.80</strain>
    </source>
</reference>
<dbReference type="GO" id="GO:0005576">
    <property type="term" value="C:extracellular region"/>
    <property type="evidence" value="ECO:0007669"/>
    <property type="project" value="UniProtKB-SubCell"/>
</dbReference>
<accession>A0AAN6SIL3</accession>
<dbReference type="InterPro" id="IPR008427">
    <property type="entry name" value="Extracellular_membr_CFEM_dom"/>
</dbReference>
<keyword evidence="5" id="KW-0336">GPI-anchor</keyword>
<reference evidence="12" key="1">
    <citation type="journal article" date="2023" name="Mol. Phylogenet. Evol.">
        <title>Genome-scale phylogeny and comparative genomics of the fungal order Sordariales.</title>
        <authorList>
            <person name="Hensen N."/>
            <person name="Bonometti L."/>
            <person name="Westerberg I."/>
            <person name="Brannstrom I.O."/>
            <person name="Guillou S."/>
            <person name="Cros-Aarteil S."/>
            <person name="Calhoun S."/>
            <person name="Haridas S."/>
            <person name="Kuo A."/>
            <person name="Mondo S."/>
            <person name="Pangilinan J."/>
            <person name="Riley R."/>
            <person name="LaButti K."/>
            <person name="Andreopoulos B."/>
            <person name="Lipzen A."/>
            <person name="Chen C."/>
            <person name="Yan M."/>
            <person name="Daum C."/>
            <person name="Ng V."/>
            <person name="Clum A."/>
            <person name="Steindorff A."/>
            <person name="Ohm R.A."/>
            <person name="Martin F."/>
            <person name="Silar P."/>
            <person name="Natvig D.O."/>
            <person name="Lalanne C."/>
            <person name="Gautier V."/>
            <person name="Ament-Velasquez S.L."/>
            <person name="Kruys A."/>
            <person name="Hutchinson M.I."/>
            <person name="Powell A.J."/>
            <person name="Barry K."/>
            <person name="Miller A.N."/>
            <person name="Grigoriev I.V."/>
            <person name="Debuchy R."/>
            <person name="Gladieux P."/>
            <person name="Hiltunen Thoren M."/>
            <person name="Johannesson H."/>
        </authorList>
    </citation>
    <scope>NUCLEOTIDE SEQUENCE</scope>
    <source>
        <strain evidence="12">CBS 626.80</strain>
    </source>
</reference>
<evidence type="ECO:0000256" key="3">
    <source>
        <dbReference type="ARBA" id="ARBA00010031"/>
    </source>
</evidence>
<keyword evidence="10" id="KW-0472">Membrane</keyword>
<evidence type="ECO:0000256" key="4">
    <source>
        <dbReference type="ARBA" id="ARBA00022525"/>
    </source>
</evidence>
<evidence type="ECO:0000259" key="11">
    <source>
        <dbReference type="PROSITE" id="PS52012"/>
    </source>
</evidence>
<evidence type="ECO:0000256" key="1">
    <source>
        <dbReference type="ARBA" id="ARBA00004589"/>
    </source>
</evidence>
<evidence type="ECO:0000256" key="8">
    <source>
        <dbReference type="ARBA" id="ARBA00023288"/>
    </source>
</evidence>
<feature type="transmembrane region" description="Helical" evidence="10">
    <location>
        <begin position="180"/>
        <end position="203"/>
    </location>
</feature>
<keyword evidence="7" id="KW-1015">Disulfide bond</keyword>
<proteinExistence type="inferred from homology"/>
<evidence type="ECO:0000256" key="10">
    <source>
        <dbReference type="SAM" id="Phobius"/>
    </source>
</evidence>
<name>A0AAN6SIL3_9PEZI</name>
<dbReference type="PROSITE" id="PS52012">
    <property type="entry name" value="CFEM"/>
    <property type="match status" value="1"/>
</dbReference>
<evidence type="ECO:0000256" key="2">
    <source>
        <dbReference type="ARBA" id="ARBA00004613"/>
    </source>
</evidence>
<evidence type="ECO:0000313" key="12">
    <source>
        <dbReference type="EMBL" id="KAK3954321.1"/>
    </source>
</evidence>
<protein>
    <recommendedName>
        <fullName evidence="11">CFEM domain-containing protein</fullName>
    </recommendedName>
</protein>
<keyword evidence="8" id="KW-0449">Lipoprotein</keyword>
<comment type="subcellular location">
    <subcellularLocation>
        <location evidence="1">Membrane</location>
        <topology evidence="1">Lipid-anchor</topology>
        <topology evidence="1">GPI-anchor</topology>
    </subcellularLocation>
    <subcellularLocation>
        <location evidence="2">Secreted</location>
    </subcellularLocation>
</comment>
<sequence>LPNSNNLLNMSFNRGGDNFISPIITPSLVTPTTPTTAADTPISIFSYTPYLQQRECVKDCIWHSGSTATDLIIALGCSGPWVNECYCSGDDNYEHASTASSFLRSCVADSCRISSTDALVTSGFGVYNEYCAEVGMAVPLAVASTTGSGDENGAPTGTYKDWPGFASLGTGTGLSTGAKVGIAVGSIVAALALAVSAVITWRLKVKARISLSRRKDITKVEEHDHGRTDLPQLQIIRHSGLPAVTTRYN</sequence>
<evidence type="ECO:0000256" key="6">
    <source>
        <dbReference type="ARBA" id="ARBA00022729"/>
    </source>
</evidence>
<dbReference type="Proteomes" id="UP001303222">
    <property type="component" value="Unassembled WGS sequence"/>
</dbReference>
<gene>
    <name evidence="12" type="ORF">QBC32DRAFT_207955</name>
</gene>
<feature type="domain" description="CFEM" evidence="11">
    <location>
        <begin position="28"/>
        <end position="158"/>
    </location>
</feature>
<evidence type="ECO:0000256" key="7">
    <source>
        <dbReference type="ARBA" id="ARBA00023157"/>
    </source>
</evidence>
<organism evidence="12 13">
    <name type="scientific">Pseudoneurospora amorphoporcata</name>
    <dbReference type="NCBI Taxonomy" id="241081"/>
    <lineage>
        <taxon>Eukaryota</taxon>
        <taxon>Fungi</taxon>
        <taxon>Dikarya</taxon>
        <taxon>Ascomycota</taxon>
        <taxon>Pezizomycotina</taxon>
        <taxon>Sordariomycetes</taxon>
        <taxon>Sordariomycetidae</taxon>
        <taxon>Sordariales</taxon>
        <taxon>Sordariaceae</taxon>
        <taxon>Pseudoneurospora</taxon>
    </lineage>
</organism>
<dbReference type="EMBL" id="MU859091">
    <property type="protein sequence ID" value="KAK3954321.1"/>
    <property type="molecule type" value="Genomic_DNA"/>
</dbReference>
<comment type="caution">
    <text evidence="9">Lacks conserved residue(s) required for the propagation of feature annotation.</text>
</comment>
<keyword evidence="13" id="KW-1185">Reference proteome</keyword>
<keyword evidence="10" id="KW-1133">Transmembrane helix</keyword>
<keyword evidence="10" id="KW-0812">Transmembrane</keyword>
<dbReference type="AlphaFoldDB" id="A0AAN6SIL3"/>
<keyword evidence="5" id="KW-0325">Glycoprotein</keyword>
<keyword evidence="4" id="KW-0964">Secreted</keyword>
<comment type="similarity">
    <text evidence="3">Belongs to the RBT5 family.</text>
</comment>
<dbReference type="GO" id="GO:0098552">
    <property type="term" value="C:side of membrane"/>
    <property type="evidence" value="ECO:0007669"/>
    <property type="project" value="UniProtKB-KW"/>
</dbReference>